<keyword evidence="3" id="KW-1185">Reference proteome</keyword>
<gene>
    <name evidence="2" type="ORF">AAFF_G00375490</name>
</gene>
<dbReference type="EMBL" id="JAINUG010000067">
    <property type="protein sequence ID" value="KAJ8401968.1"/>
    <property type="molecule type" value="Genomic_DNA"/>
</dbReference>
<accession>A0AAD7WM98</accession>
<evidence type="ECO:0000256" key="1">
    <source>
        <dbReference type="SAM" id="MobiDB-lite"/>
    </source>
</evidence>
<dbReference type="AlphaFoldDB" id="A0AAD7WM98"/>
<protein>
    <submittedName>
        <fullName evidence="2">Uncharacterized protein</fullName>
    </submittedName>
</protein>
<name>A0AAD7WM98_9TELE</name>
<evidence type="ECO:0000313" key="2">
    <source>
        <dbReference type="EMBL" id="KAJ8401968.1"/>
    </source>
</evidence>
<organism evidence="2 3">
    <name type="scientific">Aldrovandia affinis</name>
    <dbReference type="NCBI Taxonomy" id="143900"/>
    <lineage>
        <taxon>Eukaryota</taxon>
        <taxon>Metazoa</taxon>
        <taxon>Chordata</taxon>
        <taxon>Craniata</taxon>
        <taxon>Vertebrata</taxon>
        <taxon>Euteleostomi</taxon>
        <taxon>Actinopterygii</taxon>
        <taxon>Neopterygii</taxon>
        <taxon>Teleostei</taxon>
        <taxon>Notacanthiformes</taxon>
        <taxon>Halosauridae</taxon>
        <taxon>Aldrovandia</taxon>
    </lineage>
</organism>
<evidence type="ECO:0000313" key="3">
    <source>
        <dbReference type="Proteomes" id="UP001221898"/>
    </source>
</evidence>
<sequence length="192" mass="21212">MASRGRRTLERLSAFLLRSPRAAANRLLHRWSGGEVATVPDALCHIGQGHSVHTRRTNSQHKLATGWRRWSVLFPGACRWLYREHPSITNAQRLAFSRETDTALGTDRTPEQQGSVPRPYGARSKRPYIEPGGGGPFNPHPPTKAAEYTGGRGQGRAGITLQRRFRALLCDGASLRENGAPLDPRAVLHLLV</sequence>
<reference evidence="2" key="1">
    <citation type="journal article" date="2023" name="Science">
        <title>Genome structures resolve the early diversification of teleost fishes.</title>
        <authorList>
            <person name="Parey E."/>
            <person name="Louis A."/>
            <person name="Montfort J."/>
            <person name="Bouchez O."/>
            <person name="Roques C."/>
            <person name="Iampietro C."/>
            <person name="Lluch J."/>
            <person name="Castinel A."/>
            <person name="Donnadieu C."/>
            <person name="Desvignes T."/>
            <person name="Floi Bucao C."/>
            <person name="Jouanno E."/>
            <person name="Wen M."/>
            <person name="Mejri S."/>
            <person name="Dirks R."/>
            <person name="Jansen H."/>
            <person name="Henkel C."/>
            <person name="Chen W.J."/>
            <person name="Zahm M."/>
            <person name="Cabau C."/>
            <person name="Klopp C."/>
            <person name="Thompson A.W."/>
            <person name="Robinson-Rechavi M."/>
            <person name="Braasch I."/>
            <person name="Lecointre G."/>
            <person name="Bobe J."/>
            <person name="Postlethwait J.H."/>
            <person name="Berthelot C."/>
            <person name="Roest Crollius H."/>
            <person name="Guiguen Y."/>
        </authorList>
    </citation>
    <scope>NUCLEOTIDE SEQUENCE</scope>
    <source>
        <strain evidence="2">NC1722</strain>
    </source>
</reference>
<dbReference type="Proteomes" id="UP001221898">
    <property type="component" value="Unassembled WGS sequence"/>
</dbReference>
<proteinExistence type="predicted"/>
<comment type="caution">
    <text evidence="2">The sequence shown here is derived from an EMBL/GenBank/DDBJ whole genome shotgun (WGS) entry which is preliminary data.</text>
</comment>
<feature type="region of interest" description="Disordered" evidence="1">
    <location>
        <begin position="102"/>
        <end position="155"/>
    </location>
</feature>